<proteinExistence type="predicted"/>
<dbReference type="EMBL" id="MNPL01009255">
    <property type="protein sequence ID" value="OQR73796.1"/>
    <property type="molecule type" value="Genomic_DNA"/>
</dbReference>
<comment type="catalytic activity">
    <reaction evidence="1">
        <text>Thiol-dependent hydrolysis of ester, thioester, amide, peptide and isopeptide bonds formed by the C-terminal Gly of ubiquitin (a 76-residue protein attached to proteins as an intracellular targeting signal).</text>
        <dbReference type="EC" id="3.4.19.12"/>
    </reaction>
</comment>
<dbReference type="InterPro" id="IPR038765">
    <property type="entry name" value="Papain-like_cys_pep_sf"/>
</dbReference>
<reference evidence="5 6" key="1">
    <citation type="journal article" date="2017" name="Gigascience">
        <title>Draft genome of the honey bee ectoparasitic mite, Tropilaelaps mercedesae, is shaped by the parasitic life history.</title>
        <authorList>
            <person name="Dong X."/>
            <person name="Armstrong S.D."/>
            <person name="Xia D."/>
            <person name="Makepeace B.L."/>
            <person name="Darby A.C."/>
            <person name="Kadowaki T."/>
        </authorList>
    </citation>
    <scope>NUCLEOTIDE SEQUENCE [LARGE SCALE GENOMIC DNA]</scope>
    <source>
        <strain evidence="5">Wuxi-XJTLU</strain>
    </source>
</reference>
<evidence type="ECO:0000256" key="1">
    <source>
        <dbReference type="ARBA" id="ARBA00000707"/>
    </source>
</evidence>
<dbReference type="STRING" id="418985.A0A1V9XK16"/>
<feature type="compositionally biased region" description="Basic and acidic residues" evidence="3">
    <location>
        <begin position="202"/>
        <end position="218"/>
    </location>
</feature>
<dbReference type="AlphaFoldDB" id="A0A1V9XK16"/>
<dbReference type="InterPro" id="IPR028889">
    <property type="entry name" value="USP"/>
</dbReference>
<dbReference type="PANTHER" id="PTHR21646">
    <property type="entry name" value="UBIQUITIN CARBOXYL-TERMINAL HYDROLASE"/>
    <property type="match status" value="1"/>
</dbReference>
<dbReference type="PANTHER" id="PTHR21646:SF16">
    <property type="entry name" value="U4_U6.U5 TRI-SNRNP-ASSOCIATED PROTEIN 2"/>
    <property type="match status" value="1"/>
</dbReference>
<dbReference type="GO" id="GO:0004843">
    <property type="term" value="F:cysteine-type deubiquitinase activity"/>
    <property type="evidence" value="ECO:0007669"/>
    <property type="project" value="UniProtKB-EC"/>
</dbReference>
<accession>A0A1V9XK16</accession>
<evidence type="ECO:0000256" key="3">
    <source>
        <dbReference type="SAM" id="MobiDB-lite"/>
    </source>
</evidence>
<dbReference type="Gene3D" id="3.90.70.10">
    <property type="entry name" value="Cysteine proteinases"/>
    <property type="match status" value="1"/>
</dbReference>
<sequence>MPFMYLTVDLPSQPLFKDDQQENIIPQVPLNVIMAKFNGIQEKEYKTYKDNTLKRFEIIKLPKYLILYMNRFTRNTFFTEKNPTIVNFPIRNVDFGDVLAPEARSANPENIYDLVANIVHEGEPNKGTYRCHVLHRGSGKWYELQDLHVTEILPQMITLSESYVQIWQRTSAPFKDVLRGQVKAINATGWDAAVKSPAGESVNEKGDGSDEKSAKLNEDMDEVVEANTHGMPSVQEKPDDAETTAEPALAGNGGNSKGVKRNLDD</sequence>
<dbReference type="GO" id="GO:0016579">
    <property type="term" value="P:protein deubiquitination"/>
    <property type="evidence" value="ECO:0007669"/>
    <property type="project" value="InterPro"/>
</dbReference>
<organism evidence="5 6">
    <name type="scientific">Tropilaelaps mercedesae</name>
    <dbReference type="NCBI Taxonomy" id="418985"/>
    <lineage>
        <taxon>Eukaryota</taxon>
        <taxon>Metazoa</taxon>
        <taxon>Ecdysozoa</taxon>
        <taxon>Arthropoda</taxon>
        <taxon>Chelicerata</taxon>
        <taxon>Arachnida</taxon>
        <taxon>Acari</taxon>
        <taxon>Parasitiformes</taxon>
        <taxon>Mesostigmata</taxon>
        <taxon>Gamasina</taxon>
        <taxon>Dermanyssoidea</taxon>
        <taxon>Laelapidae</taxon>
        <taxon>Tropilaelaps</taxon>
    </lineage>
</organism>
<keyword evidence="6" id="KW-1185">Reference proteome</keyword>
<name>A0A1V9XK16_9ACAR</name>
<evidence type="ECO:0000313" key="5">
    <source>
        <dbReference type="EMBL" id="OQR73796.1"/>
    </source>
</evidence>
<evidence type="ECO:0000313" key="6">
    <source>
        <dbReference type="Proteomes" id="UP000192247"/>
    </source>
</evidence>
<feature type="domain" description="USP" evidence="4">
    <location>
        <begin position="1"/>
        <end position="170"/>
    </location>
</feature>
<dbReference type="EC" id="3.4.19.12" evidence="2"/>
<dbReference type="PROSITE" id="PS50235">
    <property type="entry name" value="USP_3"/>
    <property type="match status" value="1"/>
</dbReference>
<dbReference type="Pfam" id="PF00443">
    <property type="entry name" value="UCH"/>
    <property type="match status" value="1"/>
</dbReference>
<feature type="region of interest" description="Disordered" evidence="3">
    <location>
        <begin position="195"/>
        <end position="265"/>
    </location>
</feature>
<evidence type="ECO:0000256" key="2">
    <source>
        <dbReference type="ARBA" id="ARBA00012759"/>
    </source>
</evidence>
<dbReference type="InterPro" id="IPR050185">
    <property type="entry name" value="Ub_carboxyl-term_hydrolase"/>
</dbReference>
<dbReference type="SUPFAM" id="SSF54001">
    <property type="entry name" value="Cysteine proteinases"/>
    <property type="match status" value="1"/>
</dbReference>
<gene>
    <name evidence="5" type="ORF">BIW11_09514</name>
</gene>
<dbReference type="InParanoid" id="A0A1V9XK16"/>
<protein>
    <recommendedName>
        <fullName evidence="2">ubiquitinyl hydrolase 1</fullName>
        <ecNumber evidence="2">3.4.19.12</ecNumber>
    </recommendedName>
</protein>
<evidence type="ECO:0000259" key="4">
    <source>
        <dbReference type="PROSITE" id="PS50235"/>
    </source>
</evidence>
<dbReference type="InterPro" id="IPR001394">
    <property type="entry name" value="Peptidase_C19_UCH"/>
</dbReference>
<dbReference type="Proteomes" id="UP000192247">
    <property type="component" value="Unassembled WGS sequence"/>
</dbReference>
<comment type="caution">
    <text evidence="5">The sequence shown here is derived from an EMBL/GenBank/DDBJ whole genome shotgun (WGS) entry which is preliminary data.</text>
</comment>
<dbReference type="OrthoDB" id="10263353at2759"/>